<protein>
    <submittedName>
        <fullName evidence="3">Secreted protein</fullName>
    </submittedName>
</protein>
<organism evidence="2 3">
    <name type="scientific">Syphacia muris</name>
    <dbReference type="NCBI Taxonomy" id="451379"/>
    <lineage>
        <taxon>Eukaryota</taxon>
        <taxon>Metazoa</taxon>
        <taxon>Ecdysozoa</taxon>
        <taxon>Nematoda</taxon>
        <taxon>Chromadorea</taxon>
        <taxon>Rhabditida</taxon>
        <taxon>Spirurina</taxon>
        <taxon>Oxyuridomorpha</taxon>
        <taxon>Oxyuroidea</taxon>
        <taxon>Oxyuridae</taxon>
        <taxon>Syphacia</taxon>
    </lineage>
</organism>
<feature type="transmembrane region" description="Helical" evidence="1">
    <location>
        <begin position="38"/>
        <end position="56"/>
    </location>
</feature>
<dbReference type="AlphaFoldDB" id="A0A0N5ASZ7"/>
<name>A0A0N5ASZ7_9BILA</name>
<keyword evidence="1" id="KW-1133">Transmembrane helix</keyword>
<evidence type="ECO:0000313" key="2">
    <source>
        <dbReference type="Proteomes" id="UP000046393"/>
    </source>
</evidence>
<evidence type="ECO:0000313" key="3">
    <source>
        <dbReference type="WBParaSite" id="SMUV_0000793401-mRNA-1"/>
    </source>
</evidence>
<reference evidence="3" key="1">
    <citation type="submission" date="2017-02" db="UniProtKB">
        <authorList>
            <consortium name="WormBaseParasite"/>
        </authorList>
    </citation>
    <scope>IDENTIFICATION</scope>
</reference>
<dbReference type="Proteomes" id="UP000046393">
    <property type="component" value="Unplaced"/>
</dbReference>
<keyword evidence="1" id="KW-0472">Membrane</keyword>
<sequence length="122" mass="13907">MVACTPVSALIHRRTLVAVSLALLMTFEFLSLGGRFSLLIVVIDVATIFLGLVLCVQQDVEKVRVFQCVFCFQLKGEETVIISFIFNDLAPRRRIHQHSYKLLLNEYSQDFLISVINQLTIF</sequence>
<dbReference type="WBParaSite" id="SMUV_0000793401-mRNA-1">
    <property type="protein sequence ID" value="SMUV_0000793401-mRNA-1"/>
    <property type="gene ID" value="SMUV_0000793401"/>
</dbReference>
<keyword evidence="1" id="KW-0812">Transmembrane</keyword>
<proteinExistence type="predicted"/>
<keyword evidence="2" id="KW-1185">Reference proteome</keyword>
<evidence type="ECO:0000256" key="1">
    <source>
        <dbReference type="SAM" id="Phobius"/>
    </source>
</evidence>
<accession>A0A0N5ASZ7</accession>